<evidence type="ECO:0000256" key="6">
    <source>
        <dbReference type="ARBA" id="ARBA00022840"/>
    </source>
</evidence>
<proteinExistence type="inferred from homology"/>
<dbReference type="GO" id="GO:0005524">
    <property type="term" value="F:ATP binding"/>
    <property type="evidence" value="ECO:0007669"/>
    <property type="project" value="UniProtKB-UniRule"/>
</dbReference>
<evidence type="ECO:0000256" key="7">
    <source>
        <dbReference type="ARBA" id="ARBA00022993"/>
    </source>
</evidence>
<evidence type="ECO:0000256" key="9">
    <source>
        <dbReference type="NCBIfam" id="TIGR00152"/>
    </source>
</evidence>
<dbReference type="AlphaFoldDB" id="A0A316TJB8"/>
<dbReference type="SUPFAM" id="SSF52540">
    <property type="entry name" value="P-loop containing nucleoside triphosphate hydrolases"/>
    <property type="match status" value="1"/>
</dbReference>
<accession>A0A316TJB8</accession>
<comment type="catalytic activity">
    <reaction evidence="8">
        <text>3'-dephospho-CoA + ATP = ADP + CoA + H(+)</text>
        <dbReference type="Rhea" id="RHEA:18245"/>
        <dbReference type="ChEBI" id="CHEBI:15378"/>
        <dbReference type="ChEBI" id="CHEBI:30616"/>
        <dbReference type="ChEBI" id="CHEBI:57287"/>
        <dbReference type="ChEBI" id="CHEBI:57328"/>
        <dbReference type="ChEBI" id="CHEBI:456216"/>
        <dbReference type="EC" id="2.7.1.24"/>
    </reaction>
</comment>
<dbReference type="PROSITE" id="PS51219">
    <property type="entry name" value="DPCK"/>
    <property type="match status" value="1"/>
</dbReference>
<comment type="similarity">
    <text evidence="1 8">Belongs to the CoaE family.</text>
</comment>
<name>A0A316TJB8_9ACTN</name>
<dbReference type="RefSeq" id="WP_109692729.1">
    <property type="nucleotide sequence ID" value="NZ_QGDD01000002.1"/>
</dbReference>
<dbReference type="GO" id="GO:0015937">
    <property type="term" value="P:coenzyme A biosynthetic process"/>
    <property type="evidence" value="ECO:0007669"/>
    <property type="project" value="UniProtKB-UniRule"/>
</dbReference>
<keyword evidence="7 8" id="KW-0173">Coenzyme A biosynthesis</keyword>
<evidence type="ECO:0000256" key="4">
    <source>
        <dbReference type="ARBA" id="ARBA00022741"/>
    </source>
</evidence>
<sequence>MRIGLTGGIASGKSSVSAILRELGAVVIDADQLAREVVAKGTRGLEQVVEAFGAEVLGPDGEMDRAKVGAIVFADEERRRVLESIVHPLVFERIVELEAAANGVDGADGTDLVVHDIPLLAESGRADTFDAVIVVDAPVEVQVERMVRDRGWTREEAEARIAAQASREDRRAVATYVIDNTGTLDDLRHRVTEVVEELRS</sequence>
<evidence type="ECO:0000256" key="3">
    <source>
        <dbReference type="ARBA" id="ARBA00022679"/>
    </source>
</evidence>
<comment type="pathway">
    <text evidence="8">Cofactor biosynthesis; coenzyme A biosynthesis; CoA from (R)-pantothenate: step 5/5.</text>
</comment>
<dbReference type="NCBIfam" id="NF002879">
    <property type="entry name" value="PRK03333.1"/>
    <property type="match status" value="1"/>
</dbReference>
<dbReference type="Gene3D" id="3.40.50.300">
    <property type="entry name" value="P-loop containing nucleotide triphosphate hydrolases"/>
    <property type="match status" value="1"/>
</dbReference>
<dbReference type="PANTHER" id="PTHR10695">
    <property type="entry name" value="DEPHOSPHO-COA KINASE-RELATED"/>
    <property type="match status" value="1"/>
</dbReference>
<dbReference type="NCBIfam" id="TIGR00152">
    <property type="entry name" value="dephospho-CoA kinase"/>
    <property type="match status" value="1"/>
</dbReference>
<keyword evidence="2 8" id="KW-0963">Cytoplasm</keyword>
<dbReference type="UniPathway" id="UPA00241">
    <property type="reaction ID" value="UER00356"/>
</dbReference>
<evidence type="ECO:0000256" key="2">
    <source>
        <dbReference type="ARBA" id="ARBA00022490"/>
    </source>
</evidence>
<feature type="binding site" evidence="8">
    <location>
        <begin position="10"/>
        <end position="15"/>
    </location>
    <ligand>
        <name>ATP</name>
        <dbReference type="ChEBI" id="CHEBI:30616"/>
    </ligand>
</feature>
<keyword evidence="4 8" id="KW-0547">Nucleotide-binding</keyword>
<dbReference type="Proteomes" id="UP000245507">
    <property type="component" value="Unassembled WGS sequence"/>
</dbReference>
<dbReference type="EC" id="2.7.1.24" evidence="8 9"/>
<keyword evidence="3 8" id="KW-0808">Transferase</keyword>
<keyword evidence="6 8" id="KW-0067">ATP-binding</keyword>
<gene>
    <name evidence="8" type="primary">coaE</name>
    <name evidence="10" type="ORF">DJ010_05980</name>
</gene>
<dbReference type="GO" id="GO:0004140">
    <property type="term" value="F:dephospho-CoA kinase activity"/>
    <property type="evidence" value="ECO:0007669"/>
    <property type="project" value="UniProtKB-UniRule"/>
</dbReference>
<keyword evidence="11" id="KW-1185">Reference proteome</keyword>
<evidence type="ECO:0000256" key="5">
    <source>
        <dbReference type="ARBA" id="ARBA00022777"/>
    </source>
</evidence>
<comment type="caution">
    <text evidence="10">The sequence shown here is derived from an EMBL/GenBank/DDBJ whole genome shotgun (WGS) entry which is preliminary data.</text>
</comment>
<dbReference type="Pfam" id="PF01121">
    <property type="entry name" value="CoaE"/>
    <property type="match status" value="1"/>
</dbReference>
<dbReference type="InterPro" id="IPR001977">
    <property type="entry name" value="Depp_CoAkinase"/>
</dbReference>
<dbReference type="PANTHER" id="PTHR10695:SF46">
    <property type="entry name" value="BIFUNCTIONAL COENZYME A SYNTHASE-RELATED"/>
    <property type="match status" value="1"/>
</dbReference>
<dbReference type="OrthoDB" id="9812943at2"/>
<evidence type="ECO:0000313" key="10">
    <source>
        <dbReference type="EMBL" id="PWN03641.1"/>
    </source>
</evidence>
<organism evidence="10 11">
    <name type="scientific">Nocardioides silvaticus</name>
    <dbReference type="NCBI Taxonomy" id="2201891"/>
    <lineage>
        <taxon>Bacteria</taxon>
        <taxon>Bacillati</taxon>
        <taxon>Actinomycetota</taxon>
        <taxon>Actinomycetes</taxon>
        <taxon>Propionibacteriales</taxon>
        <taxon>Nocardioidaceae</taxon>
        <taxon>Nocardioides</taxon>
    </lineage>
</organism>
<evidence type="ECO:0000256" key="1">
    <source>
        <dbReference type="ARBA" id="ARBA00009018"/>
    </source>
</evidence>
<evidence type="ECO:0000256" key="8">
    <source>
        <dbReference type="HAMAP-Rule" id="MF_00376"/>
    </source>
</evidence>
<dbReference type="EMBL" id="QGDD01000002">
    <property type="protein sequence ID" value="PWN03641.1"/>
    <property type="molecule type" value="Genomic_DNA"/>
</dbReference>
<dbReference type="HAMAP" id="MF_00376">
    <property type="entry name" value="Dephospho_CoA_kinase"/>
    <property type="match status" value="1"/>
</dbReference>
<keyword evidence="5 8" id="KW-0418">Kinase</keyword>
<dbReference type="CDD" id="cd02022">
    <property type="entry name" value="DPCK"/>
    <property type="match status" value="1"/>
</dbReference>
<comment type="subcellular location">
    <subcellularLocation>
        <location evidence="8">Cytoplasm</location>
    </subcellularLocation>
</comment>
<comment type="function">
    <text evidence="8">Catalyzes the phosphorylation of the 3'-hydroxyl group of dephosphocoenzyme A to form coenzyme A.</text>
</comment>
<dbReference type="GO" id="GO:0005737">
    <property type="term" value="C:cytoplasm"/>
    <property type="evidence" value="ECO:0007669"/>
    <property type="project" value="UniProtKB-SubCell"/>
</dbReference>
<reference evidence="10 11" key="1">
    <citation type="submission" date="2018-05" db="EMBL/GenBank/DDBJ databases">
        <title>Nocardioides silvaticus genome.</title>
        <authorList>
            <person name="Li C."/>
            <person name="Wang G."/>
        </authorList>
    </citation>
    <scope>NUCLEOTIDE SEQUENCE [LARGE SCALE GENOMIC DNA]</scope>
    <source>
        <strain evidence="10 11">CCTCC AB 2018079</strain>
    </source>
</reference>
<evidence type="ECO:0000313" key="11">
    <source>
        <dbReference type="Proteomes" id="UP000245507"/>
    </source>
</evidence>
<protein>
    <recommendedName>
        <fullName evidence="8 9">Dephospho-CoA kinase</fullName>
        <ecNumber evidence="8 9">2.7.1.24</ecNumber>
    </recommendedName>
    <alternativeName>
        <fullName evidence="8">Dephosphocoenzyme A kinase</fullName>
    </alternativeName>
</protein>
<dbReference type="FunFam" id="3.40.50.300:FF:000991">
    <property type="entry name" value="Dephospho-CoA kinase"/>
    <property type="match status" value="1"/>
</dbReference>
<dbReference type="InterPro" id="IPR027417">
    <property type="entry name" value="P-loop_NTPase"/>
</dbReference>